<dbReference type="Proteomes" id="UP000821866">
    <property type="component" value="Chromosome 3"/>
</dbReference>
<accession>A0A9J6E9X1</accession>
<feature type="region of interest" description="Disordered" evidence="1">
    <location>
        <begin position="109"/>
        <end position="134"/>
    </location>
</feature>
<keyword evidence="2" id="KW-1133">Transmembrane helix</keyword>
<name>A0A9J6E9X1_RHIMP</name>
<sequence>MEAEHKTHPRGATCQCKYKNNRSSELVWLFPLHFCCSHWERRVDIRQVEAVLNNDLGKQIVLVCVSFLGALSTACLVRLIAHSISALSYSLLKLRHVLHLEDMMTEQDDKKPKTAMFASHNPSKQFNGEARKST</sequence>
<reference evidence="3" key="2">
    <citation type="submission" date="2021-09" db="EMBL/GenBank/DDBJ databases">
        <authorList>
            <person name="Jia N."/>
            <person name="Wang J."/>
            <person name="Shi W."/>
            <person name="Du L."/>
            <person name="Sun Y."/>
            <person name="Zhan W."/>
            <person name="Jiang J."/>
            <person name="Wang Q."/>
            <person name="Zhang B."/>
            <person name="Ji P."/>
            <person name="Sakyi L.B."/>
            <person name="Cui X."/>
            <person name="Yuan T."/>
            <person name="Jiang B."/>
            <person name="Yang W."/>
            <person name="Lam T.T.-Y."/>
            <person name="Chang Q."/>
            <person name="Ding S."/>
            <person name="Wang X."/>
            <person name="Zhu J."/>
            <person name="Ruan X."/>
            <person name="Zhao L."/>
            <person name="Wei J."/>
            <person name="Que T."/>
            <person name="Du C."/>
            <person name="Cheng J."/>
            <person name="Dai P."/>
            <person name="Han X."/>
            <person name="Huang E."/>
            <person name="Gao Y."/>
            <person name="Liu J."/>
            <person name="Shao H."/>
            <person name="Ye R."/>
            <person name="Li L."/>
            <person name="Wei W."/>
            <person name="Wang X."/>
            <person name="Wang C."/>
            <person name="Huo Q."/>
            <person name="Li W."/>
            <person name="Guo W."/>
            <person name="Chen H."/>
            <person name="Chen S."/>
            <person name="Zhou L."/>
            <person name="Zhou L."/>
            <person name="Ni X."/>
            <person name="Tian J."/>
            <person name="Zhou Y."/>
            <person name="Sheng Y."/>
            <person name="Liu T."/>
            <person name="Pan Y."/>
            <person name="Xia L."/>
            <person name="Li J."/>
            <person name="Zhao F."/>
            <person name="Cao W."/>
        </authorList>
    </citation>
    <scope>NUCLEOTIDE SEQUENCE</scope>
    <source>
        <strain evidence="3">Rmic-2018</strain>
        <tissue evidence="3">Larvae</tissue>
    </source>
</reference>
<keyword evidence="2" id="KW-0812">Transmembrane</keyword>
<evidence type="ECO:0000256" key="1">
    <source>
        <dbReference type="SAM" id="MobiDB-lite"/>
    </source>
</evidence>
<protein>
    <submittedName>
        <fullName evidence="3">Uncharacterized protein</fullName>
    </submittedName>
</protein>
<dbReference type="AlphaFoldDB" id="A0A9J6E9X1"/>
<feature type="transmembrane region" description="Helical" evidence="2">
    <location>
        <begin position="60"/>
        <end position="81"/>
    </location>
</feature>
<evidence type="ECO:0000256" key="2">
    <source>
        <dbReference type="SAM" id="Phobius"/>
    </source>
</evidence>
<keyword evidence="2" id="KW-0472">Membrane</keyword>
<comment type="caution">
    <text evidence="3">The sequence shown here is derived from an EMBL/GenBank/DDBJ whole genome shotgun (WGS) entry which is preliminary data.</text>
</comment>
<evidence type="ECO:0000313" key="4">
    <source>
        <dbReference type="Proteomes" id="UP000821866"/>
    </source>
</evidence>
<reference evidence="3" key="1">
    <citation type="journal article" date="2020" name="Cell">
        <title>Large-Scale Comparative Analyses of Tick Genomes Elucidate Their Genetic Diversity and Vector Capacities.</title>
        <authorList>
            <consortium name="Tick Genome and Microbiome Consortium (TIGMIC)"/>
            <person name="Jia N."/>
            <person name="Wang J."/>
            <person name="Shi W."/>
            <person name="Du L."/>
            <person name="Sun Y."/>
            <person name="Zhan W."/>
            <person name="Jiang J.F."/>
            <person name="Wang Q."/>
            <person name="Zhang B."/>
            <person name="Ji P."/>
            <person name="Bell-Sakyi L."/>
            <person name="Cui X.M."/>
            <person name="Yuan T.T."/>
            <person name="Jiang B.G."/>
            <person name="Yang W.F."/>
            <person name="Lam T.T."/>
            <person name="Chang Q.C."/>
            <person name="Ding S.J."/>
            <person name="Wang X.J."/>
            <person name="Zhu J.G."/>
            <person name="Ruan X.D."/>
            <person name="Zhao L."/>
            <person name="Wei J.T."/>
            <person name="Ye R.Z."/>
            <person name="Que T.C."/>
            <person name="Du C.H."/>
            <person name="Zhou Y.H."/>
            <person name="Cheng J.X."/>
            <person name="Dai P.F."/>
            <person name="Guo W.B."/>
            <person name="Han X.H."/>
            <person name="Huang E.J."/>
            <person name="Li L.F."/>
            <person name="Wei W."/>
            <person name="Gao Y.C."/>
            <person name="Liu J.Z."/>
            <person name="Shao H.Z."/>
            <person name="Wang X."/>
            <person name="Wang C.C."/>
            <person name="Yang T.C."/>
            <person name="Huo Q.B."/>
            <person name="Li W."/>
            <person name="Chen H.Y."/>
            <person name="Chen S.E."/>
            <person name="Zhou L.G."/>
            <person name="Ni X.B."/>
            <person name="Tian J.H."/>
            <person name="Sheng Y."/>
            <person name="Liu T."/>
            <person name="Pan Y.S."/>
            <person name="Xia L.Y."/>
            <person name="Li J."/>
            <person name="Zhao F."/>
            <person name="Cao W.C."/>
        </authorList>
    </citation>
    <scope>NUCLEOTIDE SEQUENCE</scope>
    <source>
        <strain evidence="3">Rmic-2018</strain>
    </source>
</reference>
<keyword evidence="4" id="KW-1185">Reference proteome</keyword>
<organism evidence="3 4">
    <name type="scientific">Rhipicephalus microplus</name>
    <name type="common">Cattle tick</name>
    <name type="synonym">Boophilus microplus</name>
    <dbReference type="NCBI Taxonomy" id="6941"/>
    <lineage>
        <taxon>Eukaryota</taxon>
        <taxon>Metazoa</taxon>
        <taxon>Ecdysozoa</taxon>
        <taxon>Arthropoda</taxon>
        <taxon>Chelicerata</taxon>
        <taxon>Arachnida</taxon>
        <taxon>Acari</taxon>
        <taxon>Parasitiformes</taxon>
        <taxon>Ixodida</taxon>
        <taxon>Ixodoidea</taxon>
        <taxon>Ixodidae</taxon>
        <taxon>Rhipicephalinae</taxon>
        <taxon>Rhipicephalus</taxon>
        <taxon>Boophilus</taxon>
    </lineage>
</organism>
<gene>
    <name evidence="3" type="ORF">HPB51_012815</name>
</gene>
<proteinExistence type="predicted"/>
<evidence type="ECO:0000313" key="3">
    <source>
        <dbReference type="EMBL" id="KAH8031095.1"/>
    </source>
</evidence>
<dbReference type="EMBL" id="JABSTU010000005">
    <property type="protein sequence ID" value="KAH8031095.1"/>
    <property type="molecule type" value="Genomic_DNA"/>
</dbReference>